<dbReference type="Pfam" id="PF13360">
    <property type="entry name" value="PQQ_2"/>
    <property type="match status" value="1"/>
</dbReference>
<evidence type="ECO:0000256" key="1">
    <source>
        <dbReference type="ARBA" id="ARBA00022679"/>
    </source>
</evidence>
<evidence type="ECO:0000256" key="6">
    <source>
        <dbReference type="SAM" id="MobiDB-lite"/>
    </source>
</evidence>
<evidence type="ECO:0000256" key="2">
    <source>
        <dbReference type="ARBA" id="ARBA00022741"/>
    </source>
</evidence>
<feature type="compositionally biased region" description="Basic and acidic residues" evidence="6">
    <location>
        <begin position="287"/>
        <end position="298"/>
    </location>
</feature>
<dbReference type="Pfam" id="PF00069">
    <property type="entry name" value="Pkinase"/>
    <property type="match status" value="1"/>
</dbReference>
<evidence type="ECO:0000259" key="7">
    <source>
        <dbReference type="PROSITE" id="PS50011"/>
    </source>
</evidence>
<dbReference type="InterPro" id="IPR008271">
    <property type="entry name" value="Ser/Thr_kinase_AS"/>
</dbReference>
<organism evidence="8 9">
    <name type="scientific">Streptomyces graminofaciens</name>
    <dbReference type="NCBI Taxonomy" id="68212"/>
    <lineage>
        <taxon>Bacteria</taxon>
        <taxon>Bacillati</taxon>
        <taxon>Actinomycetota</taxon>
        <taxon>Actinomycetes</taxon>
        <taxon>Kitasatosporales</taxon>
        <taxon>Streptomycetaceae</taxon>
        <taxon>Streptomyces</taxon>
    </lineage>
</organism>
<keyword evidence="9" id="KW-1185">Reference proteome</keyword>
<dbReference type="SUPFAM" id="SSF50998">
    <property type="entry name" value="Quinoprotein alcohol dehydrogenase-like"/>
    <property type="match status" value="1"/>
</dbReference>
<dbReference type="InterPro" id="IPR017441">
    <property type="entry name" value="Protein_kinase_ATP_BS"/>
</dbReference>
<dbReference type="InterPro" id="IPR000719">
    <property type="entry name" value="Prot_kinase_dom"/>
</dbReference>
<dbReference type="PROSITE" id="PS00108">
    <property type="entry name" value="PROTEIN_KINASE_ST"/>
    <property type="match status" value="1"/>
</dbReference>
<evidence type="ECO:0000256" key="3">
    <source>
        <dbReference type="ARBA" id="ARBA00022777"/>
    </source>
</evidence>
<keyword evidence="4 5" id="KW-0067">ATP-binding</keyword>
<sequence length="730" mass="76266">MAPRRGTGSGSEAELPEYAGQYRLESCLGSGGMGVVHLATSTSGLRLAVKVVHADFAKDPEFRGRFRQEVAAARRVSGAFTAPVVDADTDGERPWMATLFIPGPTLAEHVKRNGPMAPGQLRRLMAGLAEALRDIHRAGVVHRDLKPSNVLLAEDGPKVIDFGISRPKDSELRTETGKLIGTPPFMAPEQFRRPREVGPAADIFALGSVTVHAATGRGPFDSDSPYVVAYQVVHDEPDLTGVPENLAPLVQACLAKEPEDRPTADELMRELRSVAASYDTQSFIAGQRDRDRERERVPGDGWGARDAGEPGRADAGPPSSVNPAEGQGGGEARRRLRRRVAVTAAALLLTAGGAFGAVRFLGGGDSGHEAAEPRSSGVAASPVLDDWTARPAGKKQSTPQCSYGSGKLLCAQPGLVSALDPADGSVLWRHTVTADDASSAPPVGSGGLVHVLTDTGRLLQALDPDSGEVRWEKDLSAYGSTRFAGGTLLLTAADGTVTGVDGATGDTKWSHPIPGQREAYFTSFDGDRSAYVATVTGEGSGARTRVTAVDPETGDVRWDVRLEGGLKPVGSHDGALTLLSAGGAFGNTATVVRYDPRTEKTDRVSLPVALPQARAAVRGDIVYLLADGGSLAAVDMAAGKQLWRIETGVLRGSAPVADARHVYFTAVDGRLVAVDAGKGKLVGETPPRLGTSELVTPSLPEPVLVEDGRVCSGAPDGTVFGVDGGRPAGW</sequence>
<reference evidence="8 9" key="2">
    <citation type="journal article" date="2023" name="ChemBioChem">
        <title>Acyltransferase Domain Exchange between Two Independent Type I Polyketide Synthases in the Same Producer Strain of Macrolide Antibiotics.</title>
        <authorList>
            <person name="Kudo F."/>
            <person name="Kishikawa K."/>
            <person name="Tsuboi K."/>
            <person name="Kido T."/>
            <person name="Usui T."/>
            <person name="Hashimoto J."/>
            <person name="Shin-Ya K."/>
            <person name="Miyanaga A."/>
            <person name="Eguchi T."/>
        </authorList>
    </citation>
    <scope>NUCLEOTIDE SEQUENCE [LARGE SCALE GENOMIC DNA]</scope>
    <source>
        <strain evidence="8 9">A-8890</strain>
    </source>
</reference>
<evidence type="ECO:0000256" key="5">
    <source>
        <dbReference type="PROSITE-ProRule" id="PRU10141"/>
    </source>
</evidence>
<evidence type="ECO:0000256" key="4">
    <source>
        <dbReference type="ARBA" id="ARBA00022840"/>
    </source>
</evidence>
<dbReference type="PROSITE" id="PS50011">
    <property type="entry name" value="PROTEIN_KINASE_DOM"/>
    <property type="match status" value="1"/>
</dbReference>
<dbReference type="InterPro" id="IPR002372">
    <property type="entry name" value="PQQ_rpt_dom"/>
</dbReference>
<dbReference type="Gene3D" id="2.130.10.10">
    <property type="entry name" value="YVTN repeat-like/Quinoprotein amine dehydrogenase"/>
    <property type="match status" value="2"/>
</dbReference>
<accession>A0ABN5VQF5</accession>
<dbReference type="Gene3D" id="1.10.510.10">
    <property type="entry name" value="Transferase(Phosphotransferase) domain 1"/>
    <property type="match status" value="1"/>
</dbReference>
<feature type="binding site" evidence="5">
    <location>
        <position position="50"/>
    </location>
    <ligand>
        <name>ATP</name>
        <dbReference type="ChEBI" id="CHEBI:30616"/>
    </ligand>
</feature>
<gene>
    <name evidence="8" type="ORF">SGFS_069130</name>
</gene>
<dbReference type="InterPro" id="IPR015943">
    <property type="entry name" value="WD40/YVTN_repeat-like_dom_sf"/>
</dbReference>
<proteinExistence type="predicted"/>
<dbReference type="InterPro" id="IPR011009">
    <property type="entry name" value="Kinase-like_dom_sf"/>
</dbReference>
<keyword evidence="3" id="KW-0418">Kinase</keyword>
<dbReference type="SMART" id="SM00564">
    <property type="entry name" value="PQQ"/>
    <property type="match status" value="6"/>
</dbReference>
<dbReference type="RefSeq" id="WP_286255923.1">
    <property type="nucleotide sequence ID" value="NZ_AP018448.1"/>
</dbReference>
<dbReference type="SUPFAM" id="SSF56112">
    <property type="entry name" value="Protein kinase-like (PK-like)"/>
    <property type="match status" value="1"/>
</dbReference>
<dbReference type="CDD" id="cd14014">
    <property type="entry name" value="STKc_PknB_like"/>
    <property type="match status" value="1"/>
</dbReference>
<evidence type="ECO:0000313" key="8">
    <source>
        <dbReference type="EMBL" id="BBC35619.1"/>
    </source>
</evidence>
<dbReference type="PROSITE" id="PS00107">
    <property type="entry name" value="PROTEIN_KINASE_ATP"/>
    <property type="match status" value="1"/>
</dbReference>
<dbReference type="InterPro" id="IPR018391">
    <property type="entry name" value="PQQ_b-propeller_rpt"/>
</dbReference>
<dbReference type="Proteomes" id="UP001321542">
    <property type="component" value="Chromosome"/>
</dbReference>
<dbReference type="Gene3D" id="3.30.200.20">
    <property type="entry name" value="Phosphorylase Kinase, domain 1"/>
    <property type="match status" value="1"/>
</dbReference>
<dbReference type="EMBL" id="AP018448">
    <property type="protein sequence ID" value="BBC35619.1"/>
    <property type="molecule type" value="Genomic_DNA"/>
</dbReference>
<dbReference type="PANTHER" id="PTHR43289">
    <property type="entry name" value="MITOGEN-ACTIVATED PROTEIN KINASE KINASE KINASE 20-RELATED"/>
    <property type="match status" value="1"/>
</dbReference>
<reference evidence="8 9" key="1">
    <citation type="journal article" date="2010" name="ChemBioChem">
        <title>Cloning and characterization of the biosynthetic gene cluster of 16-membered macrolide antibiotic FD-891: involvement of a dual functional cytochrome P450 monooxygenase catalyzing epoxidation and hydroxylation.</title>
        <authorList>
            <person name="Kudo F."/>
            <person name="Motegi A."/>
            <person name="Mizoue K."/>
            <person name="Eguchi T."/>
        </authorList>
    </citation>
    <scope>NUCLEOTIDE SEQUENCE [LARGE SCALE GENOMIC DNA]</scope>
    <source>
        <strain evidence="8 9">A-8890</strain>
    </source>
</reference>
<keyword evidence="2 5" id="KW-0547">Nucleotide-binding</keyword>
<feature type="domain" description="Protein kinase" evidence="7">
    <location>
        <begin position="22"/>
        <end position="284"/>
    </location>
</feature>
<evidence type="ECO:0000313" key="9">
    <source>
        <dbReference type="Proteomes" id="UP001321542"/>
    </source>
</evidence>
<dbReference type="SMART" id="SM00220">
    <property type="entry name" value="S_TKc"/>
    <property type="match status" value="1"/>
</dbReference>
<dbReference type="InterPro" id="IPR011047">
    <property type="entry name" value="Quinoprotein_ADH-like_sf"/>
</dbReference>
<protein>
    <recommendedName>
        <fullName evidence="7">Protein kinase domain-containing protein</fullName>
    </recommendedName>
</protein>
<feature type="region of interest" description="Disordered" evidence="6">
    <location>
        <begin position="282"/>
        <end position="334"/>
    </location>
</feature>
<dbReference type="PANTHER" id="PTHR43289:SF34">
    <property type="entry name" value="SERINE_THREONINE-PROTEIN KINASE YBDM-RELATED"/>
    <property type="match status" value="1"/>
</dbReference>
<keyword evidence="1" id="KW-0808">Transferase</keyword>
<name>A0ABN5VQF5_9ACTN</name>